<name>A0A9X3FM66_9LACT</name>
<dbReference type="RefSeq" id="WP_268751547.1">
    <property type="nucleotide sequence ID" value="NZ_JAPRFQ010000001.1"/>
</dbReference>
<keyword evidence="2 6" id="KW-0963">Cytoplasm</keyword>
<evidence type="ECO:0000256" key="2">
    <source>
        <dbReference type="ARBA" id="ARBA00022490"/>
    </source>
</evidence>
<keyword evidence="4 6" id="KW-0808">Transferase</keyword>
<comment type="similarity">
    <text evidence="1 6">Belongs to the methyltransferase superfamily. PrmA family.</text>
</comment>
<dbReference type="HAMAP" id="MF_00735">
    <property type="entry name" value="Methyltr_PrmA"/>
    <property type="match status" value="1"/>
</dbReference>
<dbReference type="InterPro" id="IPR029063">
    <property type="entry name" value="SAM-dependent_MTases_sf"/>
</dbReference>
<dbReference type="PANTHER" id="PTHR43648">
    <property type="entry name" value="ELECTRON TRANSFER FLAVOPROTEIN BETA SUBUNIT LYSINE METHYLTRANSFERASE"/>
    <property type="match status" value="1"/>
</dbReference>
<evidence type="ECO:0000256" key="6">
    <source>
        <dbReference type="HAMAP-Rule" id="MF_00735"/>
    </source>
</evidence>
<comment type="function">
    <text evidence="6">Methylates ribosomal protein L11.</text>
</comment>
<dbReference type="NCBIfam" id="TIGR00406">
    <property type="entry name" value="prmA"/>
    <property type="match status" value="1"/>
</dbReference>
<comment type="catalytic activity">
    <reaction evidence="6">
        <text>L-lysyl-[protein] + 3 S-adenosyl-L-methionine = N(6),N(6),N(6)-trimethyl-L-lysyl-[protein] + 3 S-adenosyl-L-homocysteine + 3 H(+)</text>
        <dbReference type="Rhea" id="RHEA:54192"/>
        <dbReference type="Rhea" id="RHEA-COMP:9752"/>
        <dbReference type="Rhea" id="RHEA-COMP:13826"/>
        <dbReference type="ChEBI" id="CHEBI:15378"/>
        <dbReference type="ChEBI" id="CHEBI:29969"/>
        <dbReference type="ChEBI" id="CHEBI:57856"/>
        <dbReference type="ChEBI" id="CHEBI:59789"/>
        <dbReference type="ChEBI" id="CHEBI:61961"/>
    </reaction>
</comment>
<keyword evidence="3 6" id="KW-0489">Methyltransferase</keyword>
<evidence type="ECO:0000313" key="7">
    <source>
        <dbReference type="EMBL" id="MCZ0725223.1"/>
    </source>
</evidence>
<dbReference type="AlphaFoldDB" id="A0A9X3FM66"/>
<dbReference type="InterPro" id="IPR050078">
    <property type="entry name" value="Ribosomal_L11_MeTrfase_PrmA"/>
</dbReference>
<dbReference type="Gene3D" id="3.40.50.150">
    <property type="entry name" value="Vaccinia Virus protein VP39"/>
    <property type="match status" value="1"/>
</dbReference>
<evidence type="ECO:0000256" key="5">
    <source>
        <dbReference type="ARBA" id="ARBA00022691"/>
    </source>
</evidence>
<protein>
    <recommendedName>
        <fullName evidence="6">Ribosomal protein L11 methyltransferase</fullName>
        <shortName evidence="6">L11 Mtase</shortName>
        <ecNumber evidence="6">2.1.1.-</ecNumber>
    </recommendedName>
</protein>
<keyword evidence="7" id="KW-0687">Ribonucleoprotein</keyword>
<dbReference type="GO" id="GO:0005840">
    <property type="term" value="C:ribosome"/>
    <property type="evidence" value="ECO:0007669"/>
    <property type="project" value="UniProtKB-KW"/>
</dbReference>
<dbReference type="Proteomes" id="UP001146670">
    <property type="component" value="Unassembled WGS sequence"/>
</dbReference>
<organism evidence="7 8">
    <name type="scientific">Aerococcus kribbianus</name>
    <dbReference type="NCBI Taxonomy" id="2999064"/>
    <lineage>
        <taxon>Bacteria</taxon>
        <taxon>Bacillati</taxon>
        <taxon>Bacillota</taxon>
        <taxon>Bacilli</taxon>
        <taxon>Lactobacillales</taxon>
        <taxon>Aerococcaceae</taxon>
        <taxon>Aerococcus</taxon>
    </lineage>
</organism>
<keyword evidence="8" id="KW-1185">Reference proteome</keyword>
<evidence type="ECO:0000256" key="1">
    <source>
        <dbReference type="ARBA" id="ARBA00009741"/>
    </source>
</evidence>
<keyword evidence="5 6" id="KW-0949">S-adenosyl-L-methionine</keyword>
<dbReference type="EC" id="2.1.1.-" evidence="6"/>
<sequence length="315" mass="35258">MDWIELWIETDHQAVEMISEYLWLLGSTGVSIKDKSDFTQLPDDGYGTIIGDLPEDDYADHPLVLGYFAEDAAMDGIIAELQDYITTYNQSLTDDPITVYTMRYEKIQSDEWENKWKDYYHPIQISRYLSIVPVWEDYLPNIDLETCIYLDPGMAFGTGSHPTTALILLLMEASIRQGMKVIDVGTGSGILAIAAKKLGAESVDAYEYDESVITTAKANIQLNTDMDQVNVAYNDKLTGITKQVDLITANILADILLPLIPQAYANLKAQGILLLSGIYYDQLDTIKVALNDQNFQVDLLIQKGDWYAIKAIKGA</sequence>
<proteinExistence type="inferred from homology"/>
<comment type="subcellular location">
    <subcellularLocation>
        <location evidence="6">Cytoplasm</location>
    </subcellularLocation>
</comment>
<comment type="caution">
    <text evidence="6">Lacks conserved residue(s) required for the propagation of feature annotation.</text>
</comment>
<keyword evidence="7" id="KW-0689">Ribosomal protein</keyword>
<gene>
    <name evidence="6 7" type="primary">prmA</name>
    <name evidence="7" type="ORF">OW157_01400</name>
</gene>
<evidence type="ECO:0000256" key="4">
    <source>
        <dbReference type="ARBA" id="ARBA00022679"/>
    </source>
</evidence>
<dbReference type="GO" id="GO:0032259">
    <property type="term" value="P:methylation"/>
    <property type="evidence" value="ECO:0007669"/>
    <property type="project" value="UniProtKB-KW"/>
</dbReference>
<evidence type="ECO:0000313" key="8">
    <source>
        <dbReference type="Proteomes" id="UP001146670"/>
    </source>
</evidence>
<dbReference type="InterPro" id="IPR004498">
    <property type="entry name" value="Ribosomal_PrmA_MeTrfase"/>
</dbReference>
<dbReference type="PIRSF" id="PIRSF000401">
    <property type="entry name" value="RPL11_MTase"/>
    <property type="match status" value="1"/>
</dbReference>
<dbReference type="GO" id="GO:0008276">
    <property type="term" value="F:protein methyltransferase activity"/>
    <property type="evidence" value="ECO:0007669"/>
    <property type="project" value="UniProtKB-UniRule"/>
</dbReference>
<dbReference type="EMBL" id="JAPRFR010000001">
    <property type="protein sequence ID" value="MCZ0725223.1"/>
    <property type="molecule type" value="Genomic_DNA"/>
</dbReference>
<dbReference type="PANTHER" id="PTHR43648:SF1">
    <property type="entry name" value="ELECTRON TRANSFER FLAVOPROTEIN BETA SUBUNIT LYSINE METHYLTRANSFERASE"/>
    <property type="match status" value="1"/>
</dbReference>
<dbReference type="SUPFAM" id="SSF53335">
    <property type="entry name" value="S-adenosyl-L-methionine-dependent methyltransferases"/>
    <property type="match status" value="1"/>
</dbReference>
<comment type="caution">
    <text evidence="7">The sequence shown here is derived from an EMBL/GenBank/DDBJ whole genome shotgun (WGS) entry which is preliminary data.</text>
</comment>
<dbReference type="GO" id="GO:0005737">
    <property type="term" value="C:cytoplasm"/>
    <property type="evidence" value="ECO:0007669"/>
    <property type="project" value="UniProtKB-SubCell"/>
</dbReference>
<reference evidence="7" key="1">
    <citation type="submission" date="2022-12" db="EMBL/GenBank/DDBJ databases">
        <title>Description and comparative metabolic analysis of Aerococcus sp. nov., isolated from the feces of a pig.</title>
        <authorList>
            <person name="Chang Y.-H."/>
        </authorList>
    </citation>
    <scope>NUCLEOTIDE SEQUENCE</scope>
    <source>
        <strain evidence="7">YH-aer222</strain>
    </source>
</reference>
<dbReference type="CDD" id="cd02440">
    <property type="entry name" value="AdoMet_MTases"/>
    <property type="match status" value="1"/>
</dbReference>
<accession>A0A9X3FM66</accession>
<evidence type="ECO:0000256" key="3">
    <source>
        <dbReference type="ARBA" id="ARBA00022603"/>
    </source>
</evidence>
<dbReference type="Pfam" id="PF06325">
    <property type="entry name" value="PrmA"/>
    <property type="match status" value="1"/>
</dbReference>